<sequence length="333" mass="37204">MHHSCCLSAKLMSLDEDDVVLADVLKWKVIAFATATHVKSPATDKKFKPSKPKKAEKLYDELFVHRSSNEPIDDLFAEFQHVPAPRGEDSSHAPLAVDPFPESTPSRQVLLKSLHFLHQPRLITLMLLELPLTFFNLVLFQSILITCLARCLLPTITNVAPFYSKFIREFIVNLSADLNDHGSPEYQKVHVRGKCFEISPALLNQLLRHSLPADYSVTLPLPEQLALELSSGSVRQWPSDGQFSMMKLSIKYVLTDENIQGPAPRTISLSYKLFQGSHVSDLPSVFHPPIVGSQSAANLNIPSSGLHLPSKLASRLLQLMSDDHGLSVWRFLI</sequence>
<proteinExistence type="predicted"/>
<protein>
    <submittedName>
        <fullName evidence="1">Flocculation protein FLO11-like</fullName>
    </submittedName>
</protein>
<gene>
    <name evidence="1" type="ORF">E6C27_scaffold216G00330</name>
</gene>
<reference evidence="1 2" key="1">
    <citation type="submission" date="2019-08" db="EMBL/GenBank/DDBJ databases">
        <title>Draft genome sequences of two oriental melons (Cucumis melo L. var makuwa).</title>
        <authorList>
            <person name="Kwon S.-Y."/>
        </authorList>
    </citation>
    <scope>NUCLEOTIDE SEQUENCE [LARGE SCALE GENOMIC DNA]</scope>
    <source>
        <strain evidence="2">cv. SW 3</strain>
        <tissue evidence="1">Leaf</tissue>
    </source>
</reference>
<dbReference type="EMBL" id="SSTE01013607">
    <property type="protein sequence ID" value="KAA0046750.1"/>
    <property type="molecule type" value="Genomic_DNA"/>
</dbReference>
<accession>A0A5A7TUD8</accession>
<evidence type="ECO:0000313" key="1">
    <source>
        <dbReference type="EMBL" id="KAA0046750.1"/>
    </source>
</evidence>
<evidence type="ECO:0000313" key="2">
    <source>
        <dbReference type="Proteomes" id="UP000321393"/>
    </source>
</evidence>
<organism evidence="1 2">
    <name type="scientific">Cucumis melo var. makuwa</name>
    <name type="common">Oriental melon</name>
    <dbReference type="NCBI Taxonomy" id="1194695"/>
    <lineage>
        <taxon>Eukaryota</taxon>
        <taxon>Viridiplantae</taxon>
        <taxon>Streptophyta</taxon>
        <taxon>Embryophyta</taxon>
        <taxon>Tracheophyta</taxon>
        <taxon>Spermatophyta</taxon>
        <taxon>Magnoliopsida</taxon>
        <taxon>eudicotyledons</taxon>
        <taxon>Gunneridae</taxon>
        <taxon>Pentapetalae</taxon>
        <taxon>rosids</taxon>
        <taxon>fabids</taxon>
        <taxon>Cucurbitales</taxon>
        <taxon>Cucurbitaceae</taxon>
        <taxon>Benincaseae</taxon>
        <taxon>Cucumis</taxon>
    </lineage>
</organism>
<comment type="caution">
    <text evidence="1">The sequence shown here is derived from an EMBL/GenBank/DDBJ whole genome shotgun (WGS) entry which is preliminary data.</text>
</comment>
<dbReference type="Proteomes" id="UP000321393">
    <property type="component" value="Unassembled WGS sequence"/>
</dbReference>
<name>A0A5A7TUD8_CUCMM</name>
<dbReference type="OrthoDB" id="1425037at2759"/>
<dbReference type="AlphaFoldDB" id="A0A5A7TUD8"/>